<sequence length="430" mass="49885">MASLFTLATLVISSLWGKEQTYTRLRADSSSPQIPSPHSINELESPNLKGLANLPVEILLSITDFLGWDDWICISLCSRRLFCIFNDRAKRPHGEYKVPLLRRLGRDKPKSFICHLSYVLCESDGSECPGLYDTLFEGKDYPILTSHEWREDHDLVSRQKEPIWCHVYYRILFLYLQLAKRKALTGEARTSGVDLDPSYTRVRTDPSSPEITCLLSINALHYPEGICLRMQQINLVHRNNWELLFPRHDPQFQKHPPQMMFICIHLSNFKRDILFDAVVDGYFHGQKVPDATFTCRKCHTVAEIELHKQGSDIALIVTTWINLDSCWRARDDPRGPRQKVHCNTWSPLGALSARNWNERTYSPRVFFENASSYPLKDLRSRNLFHLREKHTRYFRGEFDYSPSLCLSICACLFSCVCMLVCFWLLFALGN</sequence>
<evidence type="ECO:0000256" key="1">
    <source>
        <dbReference type="SAM" id="Phobius"/>
    </source>
</evidence>
<name>A0A9W4K4T7_9EURO</name>
<dbReference type="SUPFAM" id="SSF81383">
    <property type="entry name" value="F-box domain"/>
    <property type="match status" value="1"/>
</dbReference>
<proteinExistence type="predicted"/>
<dbReference type="OrthoDB" id="3766406at2759"/>
<dbReference type="InterPro" id="IPR036047">
    <property type="entry name" value="F-box-like_dom_sf"/>
</dbReference>
<feature type="transmembrane region" description="Helical" evidence="1">
    <location>
        <begin position="400"/>
        <end position="426"/>
    </location>
</feature>
<feature type="signal peptide" evidence="2">
    <location>
        <begin position="1"/>
        <end position="17"/>
    </location>
</feature>
<organism evidence="3 4">
    <name type="scientific">Penicillium salamii</name>
    <dbReference type="NCBI Taxonomy" id="1612424"/>
    <lineage>
        <taxon>Eukaryota</taxon>
        <taxon>Fungi</taxon>
        <taxon>Dikarya</taxon>
        <taxon>Ascomycota</taxon>
        <taxon>Pezizomycotina</taxon>
        <taxon>Eurotiomycetes</taxon>
        <taxon>Eurotiomycetidae</taxon>
        <taxon>Eurotiales</taxon>
        <taxon>Aspergillaceae</taxon>
        <taxon>Penicillium</taxon>
    </lineage>
</organism>
<keyword evidence="1" id="KW-1133">Transmembrane helix</keyword>
<accession>A0A9W4K4T7</accession>
<evidence type="ECO:0000313" key="4">
    <source>
        <dbReference type="Proteomes" id="UP001152649"/>
    </source>
</evidence>
<keyword evidence="2" id="KW-0732">Signal</keyword>
<reference evidence="3" key="1">
    <citation type="submission" date="2021-07" db="EMBL/GenBank/DDBJ databases">
        <authorList>
            <person name="Branca A.L. A."/>
        </authorList>
    </citation>
    <scope>NUCLEOTIDE SEQUENCE</scope>
</reference>
<feature type="chain" id="PRO_5040975769" description="F-box domain-containing protein" evidence="2">
    <location>
        <begin position="18"/>
        <end position="430"/>
    </location>
</feature>
<dbReference type="EMBL" id="CAJVPG010000455">
    <property type="protein sequence ID" value="CAG8428244.1"/>
    <property type="molecule type" value="Genomic_DNA"/>
</dbReference>
<protein>
    <recommendedName>
        <fullName evidence="5">F-box domain-containing protein</fullName>
    </recommendedName>
</protein>
<gene>
    <name evidence="3" type="ORF">PSALAMII_LOCUS10751</name>
</gene>
<keyword evidence="1" id="KW-0472">Membrane</keyword>
<dbReference type="Proteomes" id="UP001152649">
    <property type="component" value="Unassembled WGS sequence"/>
</dbReference>
<dbReference type="AlphaFoldDB" id="A0A9W4K4T7"/>
<evidence type="ECO:0000256" key="2">
    <source>
        <dbReference type="SAM" id="SignalP"/>
    </source>
</evidence>
<comment type="caution">
    <text evidence="3">The sequence shown here is derived from an EMBL/GenBank/DDBJ whole genome shotgun (WGS) entry which is preliminary data.</text>
</comment>
<evidence type="ECO:0000313" key="3">
    <source>
        <dbReference type="EMBL" id="CAG8428244.1"/>
    </source>
</evidence>
<evidence type="ECO:0008006" key="5">
    <source>
        <dbReference type="Google" id="ProtNLM"/>
    </source>
</evidence>
<keyword evidence="4" id="KW-1185">Reference proteome</keyword>
<keyword evidence="1" id="KW-0812">Transmembrane</keyword>